<evidence type="ECO:0000259" key="1">
    <source>
        <dbReference type="SMART" id="SM00507"/>
    </source>
</evidence>
<dbReference type="SMART" id="SM00507">
    <property type="entry name" value="HNHc"/>
    <property type="match status" value="1"/>
</dbReference>
<keyword evidence="2" id="KW-0378">Hydrolase</keyword>
<gene>
    <name evidence="2" type="ORF">ROI90_18900</name>
</gene>
<name>A0ABU3TM98_9BACT</name>
<keyword evidence="3" id="KW-1185">Reference proteome</keyword>
<organism evidence="2 3">
    <name type="scientific">Hymenobacter endophyticus</name>
    <dbReference type="NCBI Taxonomy" id="3076335"/>
    <lineage>
        <taxon>Bacteria</taxon>
        <taxon>Pseudomonadati</taxon>
        <taxon>Bacteroidota</taxon>
        <taxon>Cytophagia</taxon>
        <taxon>Cytophagales</taxon>
        <taxon>Hymenobacteraceae</taxon>
        <taxon>Hymenobacter</taxon>
    </lineage>
</organism>
<dbReference type="Proteomes" id="UP001250698">
    <property type="component" value="Unassembled WGS sequence"/>
</dbReference>
<dbReference type="RefSeq" id="WP_315999847.1">
    <property type="nucleotide sequence ID" value="NZ_JAWDJT010000015.1"/>
</dbReference>
<dbReference type="InterPro" id="IPR003615">
    <property type="entry name" value="HNH_nuc"/>
</dbReference>
<dbReference type="Pfam" id="PF13391">
    <property type="entry name" value="HNH_2"/>
    <property type="match status" value="1"/>
</dbReference>
<keyword evidence="2" id="KW-0255">Endonuclease</keyword>
<dbReference type="EMBL" id="JAWDJT010000015">
    <property type="protein sequence ID" value="MDU0372484.1"/>
    <property type="molecule type" value="Genomic_DNA"/>
</dbReference>
<sequence length="258" mass="29448">MAKFIYDHPRQKAKRQVAIELHQTYGINQGTANDFIRVFHHLLEGSVFKRALSEYAMRHFIAGVQRDYGILSLQKALGALNKHIFYREEGNAITGRRPVSQAAMKRIYNDFNNNLPTHISTAQSDEQEEHDAIKALAQITDIKLAILAYATSTAEKITITHTSYKRNNVVVALIKKYREYKCQICGHQILKADGSYYIEAAHIEPHHIRGRATLDNILILCPNHHKEFDLGKTQIQREDGNGFIRITINDQAYSVALH</sequence>
<proteinExistence type="predicted"/>
<keyword evidence="2" id="KW-0540">Nuclease</keyword>
<evidence type="ECO:0000313" key="2">
    <source>
        <dbReference type="EMBL" id="MDU0372484.1"/>
    </source>
</evidence>
<dbReference type="GO" id="GO:0004519">
    <property type="term" value="F:endonuclease activity"/>
    <property type="evidence" value="ECO:0007669"/>
    <property type="project" value="UniProtKB-KW"/>
</dbReference>
<comment type="caution">
    <text evidence="2">The sequence shown here is derived from an EMBL/GenBank/DDBJ whole genome shotgun (WGS) entry which is preliminary data.</text>
</comment>
<feature type="domain" description="HNH nuclease" evidence="1">
    <location>
        <begin position="170"/>
        <end position="226"/>
    </location>
</feature>
<accession>A0ABU3TM98</accession>
<evidence type="ECO:0000313" key="3">
    <source>
        <dbReference type="Proteomes" id="UP001250698"/>
    </source>
</evidence>
<dbReference type="Gene3D" id="1.10.30.50">
    <property type="match status" value="1"/>
</dbReference>
<protein>
    <submittedName>
        <fullName evidence="2">HNH endonuclease</fullName>
    </submittedName>
</protein>
<reference evidence="2 3" key="1">
    <citation type="submission" date="2023-10" db="EMBL/GenBank/DDBJ databases">
        <title>Hymenobacter endophyticus sp. nov., an isolate from the leaf tissues of wheat.</title>
        <authorList>
            <person name="Dai Y."/>
        </authorList>
    </citation>
    <scope>NUCLEOTIDE SEQUENCE [LARGE SCALE GENOMIC DNA]</scope>
    <source>
        <strain evidence="2 3">ZK17L-C2</strain>
    </source>
</reference>
<dbReference type="CDD" id="cd00085">
    <property type="entry name" value="HNHc"/>
    <property type="match status" value="1"/>
</dbReference>